<feature type="signal peptide" evidence="1">
    <location>
        <begin position="1"/>
        <end position="31"/>
    </location>
</feature>
<gene>
    <name evidence="2" type="ORF">Adt_31363</name>
</gene>
<evidence type="ECO:0000313" key="2">
    <source>
        <dbReference type="EMBL" id="KAL2486607.1"/>
    </source>
</evidence>
<evidence type="ECO:0000313" key="3">
    <source>
        <dbReference type="Proteomes" id="UP001604336"/>
    </source>
</evidence>
<evidence type="ECO:0000256" key="1">
    <source>
        <dbReference type="SAM" id="SignalP"/>
    </source>
</evidence>
<keyword evidence="1" id="KW-0732">Signal</keyword>
<dbReference type="EMBL" id="JBFOLK010000009">
    <property type="protein sequence ID" value="KAL2486607.1"/>
    <property type="molecule type" value="Genomic_DNA"/>
</dbReference>
<sequence>MFTMRSFRESISVTWIIFLAISTQICTTATSESHSPKHMENICTYEVTIETTCTRGAETSNSVKLRFGDKNSNDILVRKLNSKHVRRVDPLEPQVLDDVPRKPFQACMVDQFQVKGQCVKSPICYLYLKLVGYDDWRPGFVQVRMLDEPHFNSDYFYFRRYLPRLLWYGSDVCDSKITPFGVKYTRKVYGKKHVKP</sequence>
<reference evidence="3" key="1">
    <citation type="submission" date="2024-07" db="EMBL/GenBank/DDBJ databases">
        <title>Two chromosome-level genome assemblies of Korean endemic species Abeliophyllum distichum and Forsythia ovata (Oleaceae).</title>
        <authorList>
            <person name="Jang H."/>
        </authorList>
    </citation>
    <scope>NUCLEOTIDE SEQUENCE [LARGE SCALE GENOMIC DNA]</scope>
</reference>
<dbReference type="AlphaFoldDB" id="A0ABD1RF70"/>
<feature type="chain" id="PRO_5044789813" evidence="1">
    <location>
        <begin position="32"/>
        <end position="196"/>
    </location>
</feature>
<name>A0ABD1RF70_9LAMI</name>
<protein>
    <submittedName>
        <fullName evidence="2">Embryo-specific protein 3</fullName>
    </submittedName>
</protein>
<dbReference type="Pfam" id="PF06232">
    <property type="entry name" value="ATS3"/>
    <property type="match status" value="1"/>
</dbReference>
<keyword evidence="3" id="KW-1185">Reference proteome</keyword>
<dbReference type="PANTHER" id="PTHR31718:SF30">
    <property type="entry name" value="EMBRYO-SPECIFIC PROTEIN ATS3A-LIKE"/>
    <property type="match status" value="1"/>
</dbReference>
<proteinExistence type="predicted"/>
<dbReference type="PANTHER" id="PTHR31718">
    <property type="entry name" value="PLAT DOMAIN-CONTAINING PROTEIN"/>
    <property type="match status" value="1"/>
</dbReference>
<dbReference type="InterPro" id="IPR036392">
    <property type="entry name" value="PLAT/LH2_dom_sf"/>
</dbReference>
<organism evidence="2 3">
    <name type="scientific">Abeliophyllum distichum</name>
    <dbReference type="NCBI Taxonomy" id="126358"/>
    <lineage>
        <taxon>Eukaryota</taxon>
        <taxon>Viridiplantae</taxon>
        <taxon>Streptophyta</taxon>
        <taxon>Embryophyta</taxon>
        <taxon>Tracheophyta</taxon>
        <taxon>Spermatophyta</taxon>
        <taxon>Magnoliopsida</taxon>
        <taxon>eudicotyledons</taxon>
        <taxon>Gunneridae</taxon>
        <taxon>Pentapetalae</taxon>
        <taxon>asterids</taxon>
        <taxon>lamiids</taxon>
        <taxon>Lamiales</taxon>
        <taxon>Oleaceae</taxon>
        <taxon>Forsythieae</taxon>
        <taxon>Abeliophyllum</taxon>
    </lineage>
</organism>
<comment type="caution">
    <text evidence="2">The sequence shown here is derived from an EMBL/GenBank/DDBJ whole genome shotgun (WGS) entry which is preliminary data.</text>
</comment>
<dbReference type="Proteomes" id="UP001604336">
    <property type="component" value="Unassembled WGS sequence"/>
</dbReference>
<dbReference type="SUPFAM" id="SSF49723">
    <property type="entry name" value="Lipase/lipooxygenase domain (PLAT/LH2 domain)"/>
    <property type="match status" value="1"/>
</dbReference>
<dbReference type="InterPro" id="IPR010417">
    <property type="entry name" value="Embryo-specific_ATS3"/>
</dbReference>
<accession>A0ABD1RF70</accession>